<reference evidence="2" key="1">
    <citation type="submission" date="2016-01" db="EMBL/GenBank/DDBJ databases">
        <title>Draft genome of Chromobacterium sp. F49.</title>
        <authorList>
            <person name="Hong K.W."/>
        </authorList>
    </citation>
    <scope>NUCLEOTIDE SEQUENCE [LARGE SCALE GENOMIC DNA]</scope>
    <source>
        <strain evidence="2">M63</strain>
    </source>
</reference>
<proteinExistence type="predicted"/>
<gene>
    <name evidence="1" type="ORF">AV654_21690</name>
</gene>
<keyword evidence="2" id="KW-1185">Reference proteome</keyword>
<dbReference type="AlphaFoldDB" id="A0A163X7Z4"/>
<dbReference type="Proteomes" id="UP000076563">
    <property type="component" value="Unassembled WGS sequence"/>
</dbReference>
<name>A0A163X7Z4_9BACL</name>
<dbReference type="EMBL" id="LQRA01000063">
    <property type="protein sequence ID" value="KZE77460.1"/>
    <property type="molecule type" value="Genomic_DNA"/>
</dbReference>
<dbReference type="Pfam" id="PF13171">
    <property type="entry name" value="DUF4004"/>
    <property type="match status" value="1"/>
</dbReference>
<comment type="caution">
    <text evidence="1">The sequence shown here is derived from an EMBL/GenBank/DDBJ whole genome shotgun (WGS) entry which is preliminary data.</text>
</comment>
<organism evidence="1 2">
    <name type="scientific">Paenibacillus elgii</name>
    <dbReference type="NCBI Taxonomy" id="189691"/>
    <lineage>
        <taxon>Bacteria</taxon>
        <taxon>Bacillati</taxon>
        <taxon>Bacillota</taxon>
        <taxon>Bacilli</taxon>
        <taxon>Bacillales</taxon>
        <taxon>Paenibacillaceae</taxon>
        <taxon>Paenibacillus</taxon>
    </lineage>
</organism>
<dbReference type="InterPro" id="IPR025063">
    <property type="entry name" value="DUF4004"/>
</dbReference>
<dbReference type="eggNOG" id="COG0789">
    <property type="taxonomic scope" value="Bacteria"/>
</dbReference>
<evidence type="ECO:0000313" key="1">
    <source>
        <dbReference type="EMBL" id="KZE77460.1"/>
    </source>
</evidence>
<dbReference type="OrthoDB" id="1648298at2"/>
<evidence type="ECO:0000313" key="2">
    <source>
        <dbReference type="Proteomes" id="UP000076563"/>
    </source>
</evidence>
<evidence type="ECO:0008006" key="3">
    <source>
        <dbReference type="Google" id="ProtNLM"/>
    </source>
</evidence>
<dbReference type="STRING" id="1007103.GCA_000213315_02781"/>
<protein>
    <recommendedName>
        <fullName evidence="3">DUF4004 domain-containing protein</fullName>
    </recommendedName>
</protein>
<accession>A0A163X7Z4</accession>
<sequence length="221" mass="25513">MLCYTCFRKEALKVTERELISKKDLLELTGISYGQLYRWKRKNLIPEEWFIRKSTFTGQETFFPKESILARIDKIVNMKDDLSLDELADVFSPNLSEVALGREELENRNIVTKETLDFYIEQQGASAVYDFENIICMYALDKLLQTGEMTFEEGKGLIQTMTEHYPKLQGKAAELIFFRKMGMSGFVIATSPGEVYFEPRVRLVARISIGQCAEELKIKLS</sequence>